<dbReference type="SUPFAM" id="SSF81301">
    <property type="entry name" value="Nucleotidyltransferase"/>
    <property type="match status" value="1"/>
</dbReference>
<keyword evidence="3" id="KW-0819">tRNA processing</keyword>
<dbReference type="AlphaFoldDB" id="A0A2Z4XZY8"/>
<dbReference type="SUPFAM" id="SSF81891">
    <property type="entry name" value="Poly A polymerase C-terminal region-like"/>
    <property type="match status" value="1"/>
</dbReference>
<dbReference type="GO" id="GO:0042245">
    <property type="term" value="P:RNA repair"/>
    <property type="evidence" value="ECO:0007669"/>
    <property type="project" value="UniProtKB-KW"/>
</dbReference>
<evidence type="ECO:0000256" key="10">
    <source>
        <dbReference type="ARBA" id="ARBA00022884"/>
    </source>
</evidence>
<evidence type="ECO:0000256" key="4">
    <source>
        <dbReference type="ARBA" id="ARBA00022695"/>
    </source>
</evidence>
<keyword evidence="17" id="KW-1185">Reference proteome</keyword>
<evidence type="ECO:0000256" key="7">
    <source>
        <dbReference type="ARBA" id="ARBA00022800"/>
    </source>
</evidence>
<comment type="similarity">
    <text evidence="11">Belongs to the tRNA nucleotidyltransferase/poly(A) polymerase family.</text>
</comment>
<evidence type="ECO:0000256" key="9">
    <source>
        <dbReference type="ARBA" id="ARBA00022842"/>
    </source>
</evidence>
<organism evidence="14 16">
    <name type="scientific">Francisella adeliensis</name>
    <dbReference type="NCBI Taxonomy" id="2007306"/>
    <lineage>
        <taxon>Bacteria</taxon>
        <taxon>Pseudomonadati</taxon>
        <taxon>Pseudomonadota</taxon>
        <taxon>Gammaproteobacteria</taxon>
        <taxon>Thiotrichales</taxon>
        <taxon>Francisellaceae</taxon>
        <taxon>Francisella</taxon>
    </lineage>
</organism>
<evidence type="ECO:0000256" key="1">
    <source>
        <dbReference type="ARBA" id="ARBA00001946"/>
    </source>
</evidence>
<sequence length="364" mass="41844">MQIYLVGGAVRDELLDLKPKDRDWVVVGATDDDMLKLGYKPIFSSFPVFINPKTKEEYALARTERKFSNGYHGFETNSDANVTLKQDLERRDLTLNSIAKTTDGDIIDPFNGQQDIENRILRHTSLAFKEDPLRVIRLARFKAQLSDFHFTIAPETIELVSKMLSSNELNHLTKERLHLEFIKSLKDPAIFFKCLARLKVLPAVFPYIYKNIDLLHSSIFFQNDDYKKLSTDEKTAFTFYNFPIENLKNIRDELNLTKNQYKLLLASASIYQIITTNIPTPQILQLIKSANILRNQQLYIAAIKIIQKSPIESNHLMKLATLKNSIDEILSFDLSPLAKSTPANQLKTTIEKLQTDTINKYIKV</sequence>
<gene>
    <name evidence="14" type="ORF">CDH04_08600</name>
    <name evidence="15" type="ORF">FZC43_08605</name>
</gene>
<keyword evidence="9" id="KW-0460">Magnesium</keyword>
<keyword evidence="4 15" id="KW-0548">Nucleotidyltransferase</keyword>
<comment type="cofactor">
    <cofactor evidence="1">
        <name>Mg(2+)</name>
        <dbReference type="ChEBI" id="CHEBI:18420"/>
    </cofactor>
</comment>
<feature type="domain" description="Poly A polymerase head" evidence="12">
    <location>
        <begin position="3"/>
        <end position="122"/>
    </location>
</feature>
<dbReference type="Proteomes" id="UP000251120">
    <property type="component" value="Chromosome"/>
</dbReference>
<dbReference type="InterPro" id="IPR032828">
    <property type="entry name" value="PolyA_RNA-bd"/>
</dbReference>
<evidence type="ECO:0000313" key="14">
    <source>
        <dbReference type="EMBL" id="AXA34451.1"/>
    </source>
</evidence>
<evidence type="ECO:0000259" key="13">
    <source>
        <dbReference type="Pfam" id="PF12627"/>
    </source>
</evidence>
<dbReference type="Pfam" id="PF12627">
    <property type="entry name" value="PolyA_pol_RNAbd"/>
    <property type="match status" value="1"/>
</dbReference>
<evidence type="ECO:0000256" key="2">
    <source>
        <dbReference type="ARBA" id="ARBA00022679"/>
    </source>
</evidence>
<dbReference type="OrthoDB" id="9805698at2"/>
<dbReference type="EMBL" id="CP021781">
    <property type="protein sequence ID" value="AXA34451.1"/>
    <property type="molecule type" value="Genomic_DNA"/>
</dbReference>
<dbReference type="GO" id="GO:0046872">
    <property type="term" value="F:metal ion binding"/>
    <property type="evidence" value="ECO:0007669"/>
    <property type="project" value="UniProtKB-KW"/>
</dbReference>
<dbReference type="KEGG" id="fad:CDH04_08600"/>
<dbReference type="Gene3D" id="1.10.3090.10">
    <property type="entry name" value="cca-adding enzyme, domain 2"/>
    <property type="match status" value="1"/>
</dbReference>
<dbReference type="EMBL" id="CP043424">
    <property type="protein sequence ID" value="QIW12698.1"/>
    <property type="molecule type" value="Genomic_DNA"/>
</dbReference>
<dbReference type="GO" id="GO:0005524">
    <property type="term" value="F:ATP binding"/>
    <property type="evidence" value="ECO:0007669"/>
    <property type="project" value="UniProtKB-KW"/>
</dbReference>
<dbReference type="Gene3D" id="3.30.460.10">
    <property type="entry name" value="Beta Polymerase, domain 2"/>
    <property type="match status" value="1"/>
</dbReference>
<evidence type="ECO:0000256" key="11">
    <source>
        <dbReference type="RuleBase" id="RU003953"/>
    </source>
</evidence>
<evidence type="ECO:0000259" key="12">
    <source>
        <dbReference type="Pfam" id="PF01743"/>
    </source>
</evidence>
<accession>A0A2Z4XZY8</accession>
<evidence type="ECO:0000256" key="3">
    <source>
        <dbReference type="ARBA" id="ARBA00022694"/>
    </source>
</evidence>
<keyword evidence="10 11" id="KW-0694">RNA-binding</keyword>
<dbReference type="RefSeq" id="WP_112870628.1">
    <property type="nucleotide sequence ID" value="NZ_CP021781.1"/>
</dbReference>
<dbReference type="GO" id="GO:0003723">
    <property type="term" value="F:RNA binding"/>
    <property type="evidence" value="ECO:0007669"/>
    <property type="project" value="UniProtKB-KW"/>
</dbReference>
<dbReference type="PANTHER" id="PTHR47545">
    <property type="entry name" value="MULTIFUNCTIONAL CCA PROTEIN"/>
    <property type="match status" value="1"/>
</dbReference>
<proteinExistence type="inferred from homology"/>
<evidence type="ECO:0000313" key="15">
    <source>
        <dbReference type="EMBL" id="QIW12698.1"/>
    </source>
</evidence>
<dbReference type="EC" id="2.7.7.72" evidence="15"/>
<protein>
    <submittedName>
        <fullName evidence="15">tRNA CCA-pyrophosphorylase</fullName>
        <ecNumber evidence="15">2.7.7.72</ecNumber>
    </submittedName>
</protein>
<dbReference type="PANTHER" id="PTHR47545:SF1">
    <property type="entry name" value="MULTIFUNCTIONAL CCA PROTEIN"/>
    <property type="match status" value="1"/>
</dbReference>
<feature type="domain" description="tRNA nucleotidyltransferase/poly(A) polymerase RNA and SrmB- binding" evidence="13">
    <location>
        <begin position="150"/>
        <end position="208"/>
    </location>
</feature>
<evidence type="ECO:0000313" key="16">
    <source>
        <dbReference type="Proteomes" id="UP000251120"/>
    </source>
</evidence>
<name>A0A2Z4XZY8_9GAMM</name>
<dbReference type="GO" id="GO:0004810">
    <property type="term" value="F:CCA tRNA nucleotidyltransferase activity"/>
    <property type="evidence" value="ECO:0007669"/>
    <property type="project" value="UniProtKB-EC"/>
</dbReference>
<dbReference type="Proteomes" id="UP000681131">
    <property type="component" value="Chromosome"/>
</dbReference>
<evidence type="ECO:0000256" key="6">
    <source>
        <dbReference type="ARBA" id="ARBA00022741"/>
    </source>
</evidence>
<reference evidence="15 17" key="2">
    <citation type="submission" date="2019-08" db="EMBL/GenBank/DDBJ databases">
        <title>Complete genome sequences of Francisella adeliensis (FSC1325 and FSC1326).</title>
        <authorList>
            <person name="Ohrman C."/>
            <person name="Uneklint I."/>
            <person name="Vallesi A."/>
            <person name="Karlsson L."/>
            <person name="Sjodin A."/>
        </authorList>
    </citation>
    <scope>NUCLEOTIDE SEQUENCE [LARGE SCALE GENOMIC DNA]</scope>
    <source>
        <strain evidence="15 17">FSC1325</strain>
    </source>
</reference>
<dbReference type="InterPro" id="IPR002646">
    <property type="entry name" value="PolA_pol_head_dom"/>
</dbReference>
<dbReference type="InterPro" id="IPR050124">
    <property type="entry name" value="tRNA_CCA-adding_enzyme"/>
</dbReference>
<dbReference type="GO" id="GO:0008033">
    <property type="term" value="P:tRNA processing"/>
    <property type="evidence" value="ECO:0007669"/>
    <property type="project" value="UniProtKB-KW"/>
</dbReference>
<keyword evidence="2 11" id="KW-0808">Transferase</keyword>
<reference evidence="14 16" key="1">
    <citation type="submission" date="2017-06" db="EMBL/GenBank/DDBJ databases">
        <title>Complete genome of Francisella adeliensis.</title>
        <authorList>
            <person name="Vallesi A."/>
            <person name="Sjodin A."/>
        </authorList>
    </citation>
    <scope>NUCLEOTIDE SEQUENCE [LARGE SCALE GENOMIC DNA]</scope>
    <source>
        <strain evidence="14 16">FDC440</strain>
    </source>
</reference>
<dbReference type="Pfam" id="PF01743">
    <property type="entry name" value="PolyA_pol"/>
    <property type="match status" value="1"/>
</dbReference>
<evidence type="ECO:0000313" key="17">
    <source>
        <dbReference type="Proteomes" id="UP000681131"/>
    </source>
</evidence>
<keyword evidence="6" id="KW-0547">Nucleotide-binding</keyword>
<keyword evidence="5" id="KW-0479">Metal-binding</keyword>
<evidence type="ECO:0000256" key="8">
    <source>
        <dbReference type="ARBA" id="ARBA00022840"/>
    </source>
</evidence>
<keyword evidence="8" id="KW-0067">ATP-binding</keyword>
<dbReference type="InterPro" id="IPR043519">
    <property type="entry name" value="NT_sf"/>
</dbReference>
<keyword evidence="7" id="KW-0692">RNA repair</keyword>
<evidence type="ECO:0000256" key="5">
    <source>
        <dbReference type="ARBA" id="ARBA00022723"/>
    </source>
</evidence>